<reference evidence="4" key="1">
    <citation type="journal article" date="2010" name="Mol. Biosyst.">
        <title>Complete genome sequence and comparative analysis of Shewanella violacea, a psychrophilic and piezophilic bacterium from deep sea floor sediments.</title>
        <authorList>
            <person name="Aono E."/>
            <person name="Baba T."/>
            <person name="Ara T."/>
            <person name="Nishi T."/>
            <person name="Nakamichi T."/>
            <person name="Inamoto E."/>
            <person name="Toyonaga H."/>
            <person name="Hasegawa M."/>
            <person name="Takai Y."/>
            <person name="Okumura Y."/>
            <person name="Baba M."/>
            <person name="Tomita M."/>
            <person name="Kato C."/>
            <person name="Oshima T."/>
            <person name="Nakasone K."/>
            <person name="Mori H."/>
        </authorList>
    </citation>
    <scope>NUCLEOTIDE SEQUENCE [LARGE SCALE GENOMIC DNA]</scope>
    <source>
        <strain evidence="4">JCM 10179 / CIP 106290 / LMG 19151 / DSS12</strain>
    </source>
</reference>
<dbReference type="SUPFAM" id="SSF51338">
    <property type="entry name" value="Composite domain of metallo-dependent hydrolases"/>
    <property type="match status" value="1"/>
</dbReference>
<feature type="domain" description="Amidohydrolase 3" evidence="2">
    <location>
        <begin position="86"/>
        <end position="592"/>
    </location>
</feature>
<organism evidence="3 4">
    <name type="scientific">Shewanella violacea (strain JCM 10179 / CIP 106290 / LMG 19151 / DSS12)</name>
    <dbReference type="NCBI Taxonomy" id="637905"/>
    <lineage>
        <taxon>Bacteria</taxon>
        <taxon>Pseudomonadati</taxon>
        <taxon>Pseudomonadota</taxon>
        <taxon>Gammaproteobacteria</taxon>
        <taxon>Alteromonadales</taxon>
        <taxon>Shewanellaceae</taxon>
        <taxon>Shewanella</taxon>
    </lineage>
</organism>
<dbReference type="Pfam" id="PF07969">
    <property type="entry name" value="Amidohydro_3"/>
    <property type="match status" value="1"/>
</dbReference>
<keyword evidence="4" id="KW-1185">Reference proteome</keyword>
<feature type="signal peptide" evidence="1">
    <location>
        <begin position="1"/>
        <end position="30"/>
    </location>
</feature>
<dbReference type="InterPro" id="IPR011059">
    <property type="entry name" value="Metal-dep_hydrolase_composite"/>
</dbReference>
<keyword evidence="1" id="KW-0732">Signal</keyword>
<dbReference type="Gene3D" id="3.20.20.140">
    <property type="entry name" value="Metal-dependent hydrolases"/>
    <property type="match status" value="1"/>
</dbReference>
<sequence>MTTANKMKKTPLVMALIMAGASLFSLSTFAADNGQTKSQYTTYYGGDIVTMERSQPTAEAVVASDKGKILFVGDKSDALKQFPASRTMDLAGKTLMPGFIEQHLHPVLAALTLSMPVIAPEEWKLPNKTWPAVSDHLSYIKALTHLEANMQAEDKASGVTADQQDILWSWGYNGYFHGDIDRDMLDKISSSRPMAIWHRSAHEFYLNSAMISRLKITQADIDKSGAAVAKQVNLEKGHFYESGFMVYLLPKIYADLASAERMISGLKQMVTLLHMRGVTAYNEPGAFIPPNAVELYKAILGAETTPMYSFFTPESKLAFYRSGKEGVAAEVEKTTKMFGSSTKVRFFDKQVKIMMDGAIISQLMQMKDGYLDGHHGEWIQTPEEVDAITKIFWEKGYQIHVHVNGDLGVEELIKILKKRQAEFPREDHRFTLVHFANSTDEQVRELKKLGVIISVNPYYVTGFGDKFGELGLGEQRAHSMVRLATIEKEQIPVSLHSDLPIAPSDPLYLAWSAATRHTNDGNTLRKDLSLSRDAALRGITIEAAYSWQMEESLGSIKTGKIANFTILEQNPYKVELDSLKDIQVYGTVFEGKLFPVKH</sequence>
<proteinExistence type="predicted"/>
<dbReference type="InterPro" id="IPR013108">
    <property type="entry name" value="Amidohydro_3"/>
</dbReference>
<gene>
    <name evidence="3" type="ordered locus">SVI_3135</name>
</gene>
<dbReference type="CDD" id="cd01300">
    <property type="entry name" value="YtcJ_like"/>
    <property type="match status" value="1"/>
</dbReference>
<dbReference type="HOGENOM" id="CLU_009942_2_0_6"/>
<dbReference type="PANTHER" id="PTHR22642:SF2">
    <property type="entry name" value="PROTEIN LONG AFTER FAR-RED 3"/>
    <property type="match status" value="1"/>
</dbReference>
<evidence type="ECO:0000256" key="1">
    <source>
        <dbReference type="SAM" id="SignalP"/>
    </source>
</evidence>
<dbReference type="InterPro" id="IPR032466">
    <property type="entry name" value="Metal_Hydrolase"/>
</dbReference>
<dbReference type="Gene3D" id="3.10.310.70">
    <property type="match status" value="1"/>
</dbReference>
<keyword evidence="3" id="KW-0378">Hydrolase</keyword>
<dbReference type="PANTHER" id="PTHR22642">
    <property type="entry name" value="IMIDAZOLONEPROPIONASE"/>
    <property type="match status" value="1"/>
</dbReference>
<dbReference type="InterPro" id="IPR033932">
    <property type="entry name" value="YtcJ-like"/>
</dbReference>
<evidence type="ECO:0000313" key="4">
    <source>
        <dbReference type="Proteomes" id="UP000002350"/>
    </source>
</evidence>
<evidence type="ECO:0000313" key="3">
    <source>
        <dbReference type="EMBL" id="BAJ03106.1"/>
    </source>
</evidence>
<evidence type="ECO:0000259" key="2">
    <source>
        <dbReference type="Pfam" id="PF07969"/>
    </source>
</evidence>
<dbReference type="Gene3D" id="2.30.40.10">
    <property type="entry name" value="Urease, subunit C, domain 1"/>
    <property type="match status" value="1"/>
</dbReference>
<name>D4ZAR1_SHEVD</name>
<dbReference type="KEGG" id="svo:SVI_3135"/>
<accession>D4ZAR1</accession>
<dbReference type="RefSeq" id="WP_013052403.1">
    <property type="nucleotide sequence ID" value="NC_014012.1"/>
</dbReference>
<dbReference type="SUPFAM" id="SSF51556">
    <property type="entry name" value="Metallo-dependent hydrolases"/>
    <property type="match status" value="1"/>
</dbReference>
<feature type="chain" id="PRO_5003068056" evidence="1">
    <location>
        <begin position="31"/>
        <end position="598"/>
    </location>
</feature>
<dbReference type="EMBL" id="AP011177">
    <property type="protein sequence ID" value="BAJ03106.1"/>
    <property type="molecule type" value="Genomic_DNA"/>
</dbReference>
<dbReference type="eggNOG" id="COG1574">
    <property type="taxonomic scope" value="Bacteria"/>
</dbReference>
<dbReference type="Proteomes" id="UP000002350">
    <property type="component" value="Chromosome"/>
</dbReference>
<protein>
    <submittedName>
        <fullName evidence="3">Metal-dependent hydrolase, putative</fullName>
    </submittedName>
</protein>
<dbReference type="AlphaFoldDB" id="D4ZAR1"/>
<dbReference type="STRING" id="637905.SVI_3135"/>
<dbReference type="GO" id="GO:0016810">
    <property type="term" value="F:hydrolase activity, acting on carbon-nitrogen (but not peptide) bonds"/>
    <property type="evidence" value="ECO:0007669"/>
    <property type="project" value="InterPro"/>
</dbReference>